<dbReference type="Pfam" id="PF13585">
    <property type="entry name" value="CHU_C"/>
    <property type="match status" value="1"/>
</dbReference>
<reference evidence="1 2" key="1">
    <citation type="submission" date="2013-09" db="EMBL/GenBank/DDBJ databases">
        <authorList>
            <person name="Zeng Z."/>
            <person name="Chen C."/>
        </authorList>
    </citation>
    <scope>NUCLEOTIDE SEQUENCE [LARGE SCALE GENOMIC DNA]</scope>
    <source>
        <strain evidence="1 2">WB 3.3-2</strain>
    </source>
</reference>
<evidence type="ECO:0008006" key="3">
    <source>
        <dbReference type="Google" id="ProtNLM"/>
    </source>
</evidence>
<evidence type="ECO:0000313" key="1">
    <source>
        <dbReference type="EMBL" id="KGO84581.1"/>
    </source>
</evidence>
<dbReference type="NCBIfam" id="TIGR04131">
    <property type="entry name" value="Bac_Flav_CTERM"/>
    <property type="match status" value="1"/>
</dbReference>
<dbReference type="eggNOG" id="COG3291">
    <property type="taxonomic scope" value="Bacteria"/>
</dbReference>
<comment type="caution">
    <text evidence="1">The sequence shown here is derived from an EMBL/GenBank/DDBJ whole genome shotgun (WGS) entry which is preliminary data.</text>
</comment>
<dbReference type="RefSeq" id="WP_035643217.1">
    <property type="nucleotide sequence ID" value="NZ_JRLX01000054.1"/>
</dbReference>
<evidence type="ECO:0000313" key="2">
    <source>
        <dbReference type="Proteomes" id="UP000030152"/>
    </source>
</evidence>
<proteinExistence type="predicted"/>
<organism evidence="1 2">
    <name type="scientific">Flavobacterium rivuli WB 3.3-2 = DSM 21788</name>
    <dbReference type="NCBI Taxonomy" id="1121895"/>
    <lineage>
        <taxon>Bacteria</taxon>
        <taxon>Pseudomonadati</taxon>
        <taxon>Bacteroidota</taxon>
        <taxon>Flavobacteriia</taxon>
        <taxon>Flavobacteriales</taxon>
        <taxon>Flavobacteriaceae</taxon>
        <taxon>Flavobacterium</taxon>
    </lineage>
</organism>
<name>A0A0A2LZ15_9FLAO</name>
<sequence>TIVSGGCSVNGNVTVNPITSLPQVTGLQECRETIFGKNYVLEALPLNSSFDVSTATFEWRRSGQTAIVGDDNTFNVAQYAAANSVRTIDFPIAFELTVRTPGGCEVTHVYTVEGTFCDIPRGISPNNDTKNDNFDLTGLDVKKLTIFNRYGLEVYNKNKYTNEWHGQTNGGDELPTGTYFYVVELEGNSRTGWVYINRAEN</sequence>
<dbReference type="InterPro" id="IPR026341">
    <property type="entry name" value="T9SS_type_B"/>
</dbReference>
<accession>A0A0A2LZ15</accession>
<dbReference type="EMBL" id="JRLX01000054">
    <property type="protein sequence ID" value="KGO84581.1"/>
    <property type="molecule type" value="Genomic_DNA"/>
</dbReference>
<feature type="non-terminal residue" evidence="1">
    <location>
        <position position="1"/>
    </location>
</feature>
<gene>
    <name evidence="1" type="ORF">Q765_20815</name>
</gene>
<keyword evidence="2" id="KW-1185">Reference proteome</keyword>
<dbReference type="Proteomes" id="UP000030152">
    <property type="component" value="Unassembled WGS sequence"/>
</dbReference>
<dbReference type="AlphaFoldDB" id="A0A0A2LZ15"/>
<protein>
    <recommendedName>
        <fullName evidence="3">Gliding motility-associated C-terminal domain-containing protein</fullName>
    </recommendedName>
</protein>